<proteinExistence type="predicted"/>
<evidence type="ECO:0000313" key="1">
    <source>
        <dbReference type="EMBL" id="WFN56076.1"/>
    </source>
</evidence>
<name>A0ABY8G7Y3_9GAMM</name>
<gene>
    <name evidence="1" type="ORF">O1Q98_01735</name>
</gene>
<dbReference type="Proteomes" id="UP001219630">
    <property type="component" value="Chromosome"/>
</dbReference>
<dbReference type="RefSeq" id="WP_269975687.1">
    <property type="nucleotide sequence ID" value="NZ_CP114280.1"/>
</dbReference>
<keyword evidence="2" id="KW-1185">Reference proteome</keyword>
<evidence type="ECO:0008006" key="3">
    <source>
        <dbReference type="Google" id="ProtNLM"/>
    </source>
</evidence>
<protein>
    <recommendedName>
        <fullName evidence="3">Apea-like HEPN domain-containing protein</fullName>
    </recommendedName>
</protein>
<dbReference type="EMBL" id="CP114280">
    <property type="protein sequence ID" value="WFN56076.1"/>
    <property type="molecule type" value="Genomic_DNA"/>
</dbReference>
<reference evidence="1 2" key="1">
    <citation type="submission" date="2022-12" db="EMBL/GenBank/DDBJ databases">
        <title>Complete genome sequencing of Dickeya lacustris type strain LMG30899.</title>
        <authorList>
            <person name="Dobhal S."/>
            <person name="Arizala D."/>
            <person name="Arif M."/>
        </authorList>
    </citation>
    <scope>NUCLEOTIDE SEQUENCE [LARGE SCALE GENOMIC DNA]</scope>
    <source>
        <strain evidence="1 2">LMG30899</strain>
    </source>
</reference>
<organism evidence="1 2">
    <name type="scientific">Dickeya lacustris</name>
    <dbReference type="NCBI Taxonomy" id="2259638"/>
    <lineage>
        <taxon>Bacteria</taxon>
        <taxon>Pseudomonadati</taxon>
        <taxon>Pseudomonadota</taxon>
        <taxon>Gammaproteobacteria</taxon>
        <taxon>Enterobacterales</taxon>
        <taxon>Pectobacteriaceae</taxon>
        <taxon>Dickeya</taxon>
    </lineage>
</organism>
<sequence>MLLRFADIGKQLYGKGKLMSVDRSKLNDLCFEFFMEFARYEFCLKMTGLTQGDGNAKANWDRYALEVEKIIASPGTTELAGAIDYILTYPPKKQIVRGGVLSWDETPIQGRNRAQQVFLLIRRIRNNLFHGGKFNGRWFEPERSELLMQHALTILQACARSHAGVYEAYNSMVLSI</sequence>
<evidence type="ECO:0000313" key="2">
    <source>
        <dbReference type="Proteomes" id="UP001219630"/>
    </source>
</evidence>
<accession>A0ABY8G7Y3</accession>